<dbReference type="Pfam" id="PF13181">
    <property type="entry name" value="TPR_8"/>
    <property type="match status" value="2"/>
</dbReference>
<evidence type="ECO:0000256" key="2">
    <source>
        <dbReference type="ARBA" id="ARBA00022803"/>
    </source>
</evidence>
<evidence type="ECO:0000313" key="4">
    <source>
        <dbReference type="EMBL" id="SFQ21107.1"/>
    </source>
</evidence>
<dbReference type="PROSITE" id="PS50005">
    <property type="entry name" value="TPR"/>
    <property type="match status" value="2"/>
</dbReference>
<reference evidence="4 5" key="1">
    <citation type="submission" date="2016-10" db="EMBL/GenBank/DDBJ databases">
        <authorList>
            <person name="de Groot N.N."/>
        </authorList>
    </citation>
    <scope>NUCLEOTIDE SEQUENCE [LARGE SCALE GENOMIC DNA]</scope>
    <source>
        <strain evidence="4 5">DSM 28286</strain>
    </source>
</reference>
<gene>
    <name evidence="4" type="ORF">SAMN05444277_106295</name>
</gene>
<dbReference type="PANTHER" id="PTHR44858">
    <property type="entry name" value="TETRATRICOPEPTIDE REPEAT PROTEIN 6"/>
    <property type="match status" value="1"/>
</dbReference>
<keyword evidence="5" id="KW-1185">Reference proteome</keyword>
<proteinExistence type="predicted"/>
<evidence type="ECO:0000256" key="1">
    <source>
        <dbReference type="ARBA" id="ARBA00022737"/>
    </source>
</evidence>
<dbReference type="InterPro" id="IPR019734">
    <property type="entry name" value="TPR_rpt"/>
</dbReference>
<dbReference type="EMBL" id="FOXQ01000006">
    <property type="protein sequence ID" value="SFQ21107.1"/>
    <property type="molecule type" value="Genomic_DNA"/>
</dbReference>
<keyword evidence="1" id="KW-0677">Repeat</keyword>
<feature type="repeat" description="TPR" evidence="3">
    <location>
        <begin position="219"/>
        <end position="252"/>
    </location>
</feature>
<dbReference type="OrthoDB" id="639380at2"/>
<dbReference type="Proteomes" id="UP000199031">
    <property type="component" value="Unassembled WGS sequence"/>
</dbReference>
<dbReference type="Pfam" id="PF13174">
    <property type="entry name" value="TPR_6"/>
    <property type="match status" value="1"/>
</dbReference>
<protein>
    <submittedName>
        <fullName evidence="4">Tetratricopeptide repeat-containing protein</fullName>
    </submittedName>
</protein>
<dbReference type="AlphaFoldDB" id="A0A1I5WNF4"/>
<dbReference type="Gene3D" id="1.25.40.10">
    <property type="entry name" value="Tetratricopeptide repeat domain"/>
    <property type="match status" value="2"/>
</dbReference>
<name>A0A1I5WNF4_9BACT</name>
<organism evidence="4 5">
    <name type="scientific">Parafilimonas terrae</name>
    <dbReference type="NCBI Taxonomy" id="1465490"/>
    <lineage>
        <taxon>Bacteria</taxon>
        <taxon>Pseudomonadati</taxon>
        <taxon>Bacteroidota</taxon>
        <taxon>Chitinophagia</taxon>
        <taxon>Chitinophagales</taxon>
        <taxon>Chitinophagaceae</taxon>
        <taxon>Parafilimonas</taxon>
    </lineage>
</organism>
<evidence type="ECO:0000256" key="3">
    <source>
        <dbReference type="PROSITE-ProRule" id="PRU00339"/>
    </source>
</evidence>
<sequence length="298" mass="33693">MPAPQMHKTLFHSMRKSLYRLSFREVSRLFKMLFIICICCTFFSCNSNDASSSARKDDSVKNALQPLLESMEKQLKTYPDSAGLRLQYAFTLDSVKMYKEALAQMDSLTNKDSANYGLFFAKGEIAEDAGDTALAIKSYAKAANIYESPDVLLALANLYAEMKNERAVLLCSRVKALSLGRAADANCAFITGVYFARTGKANDVVKYFDECIANNYTYMEAYIEKGLVYFDMKQYDKALSVFQLASTVNNLYADAYYYMARCYEMMNKKDSAVLRFKQSLQLDPTLDEAKAHLKQLGE</sequence>
<accession>A0A1I5WNF4</accession>
<dbReference type="PANTHER" id="PTHR44858:SF1">
    <property type="entry name" value="UDP-N-ACETYLGLUCOSAMINE--PEPTIDE N-ACETYLGLUCOSAMINYLTRANSFERASE SPINDLY-RELATED"/>
    <property type="match status" value="1"/>
</dbReference>
<dbReference type="InterPro" id="IPR011990">
    <property type="entry name" value="TPR-like_helical_dom_sf"/>
</dbReference>
<evidence type="ECO:0000313" key="5">
    <source>
        <dbReference type="Proteomes" id="UP000199031"/>
    </source>
</evidence>
<keyword evidence="2 3" id="KW-0802">TPR repeat</keyword>
<dbReference type="SMART" id="SM00028">
    <property type="entry name" value="TPR"/>
    <property type="match status" value="3"/>
</dbReference>
<dbReference type="InterPro" id="IPR050498">
    <property type="entry name" value="Ycf3"/>
</dbReference>
<dbReference type="STRING" id="1465490.SAMN05444277_106295"/>
<feature type="repeat" description="TPR" evidence="3">
    <location>
        <begin position="253"/>
        <end position="286"/>
    </location>
</feature>
<dbReference type="SUPFAM" id="SSF48452">
    <property type="entry name" value="TPR-like"/>
    <property type="match status" value="2"/>
</dbReference>